<protein>
    <submittedName>
        <fullName evidence="1">Uncharacterized protein</fullName>
    </submittedName>
</protein>
<dbReference type="AlphaFoldDB" id="A0A8D8R595"/>
<sequence>MVYVVIYFYIFLPTPRIVRTAKLFKDRAGSEGSSPPFHHVYYPQVYITRVTWHYTCPPPLQCNDTRFNSFIRTHDTLPGEPRSYVRYSLVINLLLCKTRGSRIRFPGNKICHCDPTRNQGG</sequence>
<dbReference type="EMBL" id="HBUF01131945">
    <property type="protein sequence ID" value="CAG6644361.1"/>
    <property type="molecule type" value="Transcribed_RNA"/>
</dbReference>
<evidence type="ECO:0000313" key="1">
    <source>
        <dbReference type="EMBL" id="CAG6644361.1"/>
    </source>
</evidence>
<name>A0A8D8R595_9HEMI</name>
<organism evidence="1">
    <name type="scientific">Cacopsylla melanoneura</name>
    <dbReference type="NCBI Taxonomy" id="428564"/>
    <lineage>
        <taxon>Eukaryota</taxon>
        <taxon>Metazoa</taxon>
        <taxon>Ecdysozoa</taxon>
        <taxon>Arthropoda</taxon>
        <taxon>Hexapoda</taxon>
        <taxon>Insecta</taxon>
        <taxon>Pterygota</taxon>
        <taxon>Neoptera</taxon>
        <taxon>Paraneoptera</taxon>
        <taxon>Hemiptera</taxon>
        <taxon>Sternorrhyncha</taxon>
        <taxon>Psylloidea</taxon>
        <taxon>Psyllidae</taxon>
        <taxon>Psyllinae</taxon>
        <taxon>Cacopsylla</taxon>
    </lineage>
</organism>
<accession>A0A8D8R595</accession>
<reference evidence="1" key="1">
    <citation type="submission" date="2021-05" db="EMBL/GenBank/DDBJ databases">
        <authorList>
            <person name="Alioto T."/>
            <person name="Alioto T."/>
            <person name="Gomez Garrido J."/>
        </authorList>
    </citation>
    <scope>NUCLEOTIDE SEQUENCE</scope>
</reference>
<proteinExistence type="predicted"/>